<keyword evidence="1" id="KW-0812">Transmembrane</keyword>
<reference evidence="2 3" key="1">
    <citation type="submission" date="2021-01" db="EMBL/GenBank/DDBJ databases">
        <title>Genome public.</title>
        <authorList>
            <person name="Liu C."/>
            <person name="Sun Q."/>
        </authorList>
    </citation>
    <scope>NUCLEOTIDE SEQUENCE [LARGE SCALE GENOMIC DNA]</scope>
    <source>
        <strain evidence="2 3">YIM B02515</strain>
    </source>
</reference>
<comment type="caution">
    <text evidence="2">The sequence shown here is derived from an EMBL/GenBank/DDBJ whole genome shotgun (WGS) entry which is preliminary data.</text>
</comment>
<feature type="transmembrane region" description="Helical" evidence="1">
    <location>
        <begin position="126"/>
        <end position="145"/>
    </location>
</feature>
<evidence type="ECO:0000313" key="2">
    <source>
        <dbReference type="EMBL" id="MBL4936613.1"/>
    </source>
</evidence>
<name>A0ABS1TB77_9CLOT</name>
<dbReference type="EMBL" id="JAESWC010000007">
    <property type="protein sequence ID" value="MBL4936613.1"/>
    <property type="molecule type" value="Genomic_DNA"/>
</dbReference>
<organism evidence="2 3">
    <name type="scientific">Clostridium rhizosphaerae</name>
    <dbReference type="NCBI Taxonomy" id="2803861"/>
    <lineage>
        <taxon>Bacteria</taxon>
        <taxon>Bacillati</taxon>
        <taxon>Bacillota</taxon>
        <taxon>Clostridia</taxon>
        <taxon>Eubacteriales</taxon>
        <taxon>Clostridiaceae</taxon>
        <taxon>Clostridium</taxon>
    </lineage>
</organism>
<evidence type="ECO:0000256" key="1">
    <source>
        <dbReference type="SAM" id="Phobius"/>
    </source>
</evidence>
<accession>A0ABS1TB77</accession>
<gene>
    <name evidence="2" type="ORF">JK636_12675</name>
</gene>
<keyword evidence="1" id="KW-1133">Transmembrane helix</keyword>
<feature type="transmembrane region" description="Helical" evidence="1">
    <location>
        <begin position="62"/>
        <end position="82"/>
    </location>
</feature>
<dbReference type="RefSeq" id="WP_202749367.1">
    <property type="nucleotide sequence ID" value="NZ_JAESWC010000007.1"/>
</dbReference>
<sequence>MIFAFFILASWLFIILFALIKKSLTKEENFIVFFFITIVVMNIFTIITLNMKLIQNSSILEYYFCILLQRNIIIPIGLLTYINLSLFQTGFKKIVFSLLTFIILFSFELLSKWLGLKIYTGWRISFTAILLLILILLTKTVAVILKKIP</sequence>
<keyword evidence="3" id="KW-1185">Reference proteome</keyword>
<keyword evidence="1" id="KW-0472">Membrane</keyword>
<dbReference type="Proteomes" id="UP000632377">
    <property type="component" value="Unassembled WGS sequence"/>
</dbReference>
<evidence type="ECO:0000313" key="3">
    <source>
        <dbReference type="Proteomes" id="UP000632377"/>
    </source>
</evidence>
<evidence type="ECO:0008006" key="4">
    <source>
        <dbReference type="Google" id="ProtNLM"/>
    </source>
</evidence>
<feature type="transmembrane region" description="Helical" evidence="1">
    <location>
        <begin position="30"/>
        <end position="50"/>
    </location>
</feature>
<feature type="transmembrane region" description="Helical" evidence="1">
    <location>
        <begin position="94"/>
        <end position="114"/>
    </location>
</feature>
<proteinExistence type="predicted"/>
<protein>
    <recommendedName>
        <fullName evidence="4">Histidine kinase N-terminal 7TM region domain-containing protein</fullName>
    </recommendedName>
</protein>